<organism evidence="3 4">
    <name type="scientific">Lasiosphaeris hirsuta</name>
    <dbReference type="NCBI Taxonomy" id="260670"/>
    <lineage>
        <taxon>Eukaryota</taxon>
        <taxon>Fungi</taxon>
        <taxon>Dikarya</taxon>
        <taxon>Ascomycota</taxon>
        <taxon>Pezizomycotina</taxon>
        <taxon>Sordariomycetes</taxon>
        <taxon>Sordariomycetidae</taxon>
        <taxon>Sordariales</taxon>
        <taxon>Lasiosphaeriaceae</taxon>
        <taxon>Lasiosphaeris</taxon>
    </lineage>
</organism>
<evidence type="ECO:0000256" key="1">
    <source>
        <dbReference type="SAM" id="MobiDB-lite"/>
    </source>
</evidence>
<dbReference type="SMART" id="SM00506">
    <property type="entry name" value="A1pp"/>
    <property type="match status" value="1"/>
</dbReference>
<dbReference type="InterPro" id="IPR043472">
    <property type="entry name" value="Macro_dom-like"/>
</dbReference>
<sequence>MATVNASQIPTLTQLYRSGQLKPAPAGRFPIPTSLGPKTVPTPSQSLNDRMALYRGDITKLSVDAIVNAANTALQGGGGVDGAIHRAAGPRLLDACLALNGCPTGDAKITHAYELPCKHVIHTVGPIYSPLRHDTCEDLLVSAYKKSLETAVLNGCETVAFSCLSTGVYGYPSQDAAAAALSAIRKFMEMDTEEKIKRVIIVTFVSKDVDAYNEALPLSFPPVLDASRLPSMLNV</sequence>
<dbReference type="AlphaFoldDB" id="A0AA40E9S2"/>
<dbReference type="InterPro" id="IPR002589">
    <property type="entry name" value="Macro_dom"/>
</dbReference>
<dbReference type="PANTHER" id="PTHR11106">
    <property type="entry name" value="GANGLIOSIDE INDUCED DIFFERENTIATION ASSOCIATED PROTEIN 2-RELATED"/>
    <property type="match status" value="1"/>
</dbReference>
<proteinExistence type="predicted"/>
<keyword evidence="4" id="KW-1185">Reference proteome</keyword>
<reference evidence="3" key="1">
    <citation type="submission" date="2023-06" db="EMBL/GenBank/DDBJ databases">
        <title>Genome-scale phylogeny and comparative genomics of the fungal order Sordariales.</title>
        <authorList>
            <consortium name="Lawrence Berkeley National Laboratory"/>
            <person name="Hensen N."/>
            <person name="Bonometti L."/>
            <person name="Westerberg I."/>
            <person name="Brannstrom I.O."/>
            <person name="Guillou S."/>
            <person name="Cros-Aarteil S."/>
            <person name="Calhoun S."/>
            <person name="Haridas S."/>
            <person name="Kuo A."/>
            <person name="Mondo S."/>
            <person name="Pangilinan J."/>
            <person name="Riley R."/>
            <person name="Labutti K."/>
            <person name="Andreopoulos B."/>
            <person name="Lipzen A."/>
            <person name="Chen C."/>
            <person name="Yanf M."/>
            <person name="Daum C."/>
            <person name="Ng V."/>
            <person name="Clum A."/>
            <person name="Steindorff A."/>
            <person name="Ohm R."/>
            <person name="Martin F."/>
            <person name="Silar P."/>
            <person name="Natvig D."/>
            <person name="Lalanne C."/>
            <person name="Gautier V."/>
            <person name="Ament-Velasquez S.L."/>
            <person name="Kruys A."/>
            <person name="Hutchinson M.I."/>
            <person name="Powell A.J."/>
            <person name="Barry K."/>
            <person name="Miller A.N."/>
            <person name="Grigoriev I.V."/>
            <person name="Debuchy R."/>
            <person name="Gladieux P."/>
            <person name="Thoren M.H."/>
            <person name="Johannesson H."/>
        </authorList>
    </citation>
    <scope>NUCLEOTIDE SEQUENCE</scope>
    <source>
        <strain evidence="3">SMH4607-1</strain>
    </source>
</reference>
<evidence type="ECO:0000313" key="4">
    <source>
        <dbReference type="Proteomes" id="UP001172102"/>
    </source>
</evidence>
<accession>A0AA40E9S2</accession>
<feature type="domain" description="Macro" evidence="2">
    <location>
        <begin position="38"/>
        <end position="220"/>
    </location>
</feature>
<dbReference type="PROSITE" id="PS51154">
    <property type="entry name" value="MACRO"/>
    <property type="match status" value="1"/>
</dbReference>
<dbReference type="EMBL" id="JAUKUA010000001">
    <property type="protein sequence ID" value="KAK0732065.1"/>
    <property type="molecule type" value="Genomic_DNA"/>
</dbReference>
<dbReference type="SUPFAM" id="SSF52949">
    <property type="entry name" value="Macro domain-like"/>
    <property type="match status" value="1"/>
</dbReference>
<protein>
    <recommendedName>
        <fullName evidence="2">Macro domain-containing protein</fullName>
    </recommendedName>
</protein>
<evidence type="ECO:0000313" key="3">
    <source>
        <dbReference type="EMBL" id="KAK0732065.1"/>
    </source>
</evidence>
<dbReference type="CDD" id="cd02908">
    <property type="entry name" value="Macro_OAADPr_deacetylase"/>
    <property type="match status" value="1"/>
</dbReference>
<dbReference type="NCBIfam" id="NF001664">
    <property type="entry name" value="PRK00431.1-6"/>
    <property type="match status" value="1"/>
</dbReference>
<evidence type="ECO:0000259" key="2">
    <source>
        <dbReference type="PROSITE" id="PS51154"/>
    </source>
</evidence>
<dbReference type="Gene3D" id="3.40.220.10">
    <property type="entry name" value="Leucine Aminopeptidase, subunit E, domain 1"/>
    <property type="match status" value="1"/>
</dbReference>
<gene>
    <name evidence="3" type="ORF">B0H67DRAFT_93435</name>
</gene>
<name>A0AA40E9S2_9PEZI</name>
<dbReference type="PANTHER" id="PTHR11106:SF27">
    <property type="entry name" value="MACRO DOMAIN-CONTAINING PROTEIN"/>
    <property type="match status" value="1"/>
</dbReference>
<dbReference type="Proteomes" id="UP001172102">
    <property type="component" value="Unassembled WGS sequence"/>
</dbReference>
<feature type="region of interest" description="Disordered" evidence="1">
    <location>
        <begin position="21"/>
        <end position="45"/>
    </location>
</feature>
<dbReference type="Pfam" id="PF01661">
    <property type="entry name" value="Macro"/>
    <property type="match status" value="1"/>
</dbReference>
<comment type="caution">
    <text evidence="3">The sequence shown here is derived from an EMBL/GenBank/DDBJ whole genome shotgun (WGS) entry which is preliminary data.</text>
</comment>